<gene>
    <name evidence="1" type="ORF">OD459_03525</name>
</gene>
<evidence type="ECO:0000313" key="1">
    <source>
        <dbReference type="EMBL" id="UYG96113.1"/>
    </source>
</evidence>
<evidence type="ECO:0000313" key="2">
    <source>
        <dbReference type="Proteomes" id="UP001163104"/>
    </source>
</evidence>
<proteinExistence type="predicted"/>
<sequence length="76" mass="8818">MPSLNLDKDMQFEITSTFMPNLNRSQTLKILEVTQNSVVIQMDRSNGRGVFPAENFHYWIKRGSLIKLNGHHKRTS</sequence>
<accession>A0AA46SEZ3</accession>
<protein>
    <submittedName>
        <fullName evidence="1">Uncharacterized protein</fullName>
    </submittedName>
</protein>
<dbReference type="EMBL" id="CP107027">
    <property type="protein sequence ID" value="UYG96113.1"/>
    <property type="molecule type" value="Genomic_DNA"/>
</dbReference>
<organism evidence="1 2">
    <name type="scientific">Cytobacillus firmus</name>
    <name type="common">Bacillus firmus</name>
    <dbReference type="NCBI Taxonomy" id="1399"/>
    <lineage>
        <taxon>Bacteria</taxon>
        <taxon>Bacillati</taxon>
        <taxon>Bacillota</taxon>
        <taxon>Bacilli</taxon>
        <taxon>Bacillales</taxon>
        <taxon>Bacillaceae</taxon>
        <taxon>Cytobacillus</taxon>
    </lineage>
</organism>
<name>A0AA46SEZ3_CYTFI</name>
<dbReference type="AlphaFoldDB" id="A0AA46SEZ3"/>
<dbReference type="RefSeq" id="WP_226619234.1">
    <property type="nucleotide sequence ID" value="NZ_CP084990.1"/>
</dbReference>
<dbReference type="Proteomes" id="UP001163104">
    <property type="component" value="Chromosome"/>
</dbReference>
<reference evidence="1" key="1">
    <citation type="submission" date="2022-10" db="EMBL/GenBank/DDBJ databases">
        <title>Mechanism of multi-heavy metal repair in Cytobacillus Firmus M7.</title>
        <authorList>
            <person name="Li X."/>
            <person name="Yu C."/>
        </authorList>
    </citation>
    <scope>NUCLEOTIDE SEQUENCE</scope>
    <source>
        <strain evidence="1">M7</strain>
    </source>
</reference>